<protein>
    <submittedName>
        <fullName evidence="1">Uncharacterized protein</fullName>
    </submittedName>
</protein>
<proteinExistence type="predicted"/>
<organism evidence="1">
    <name type="scientific">Pyricularia oryzae (strain Y34)</name>
    <name type="common">Rice blast fungus</name>
    <name type="synonym">Magnaporthe oryzae</name>
    <dbReference type="NCBI Taxonomy" id="1143189"/>
    <lineage>
        <taxon>Eukaryota</taxon>
        <taxon>Fungi</taxon>
        <taxon>Dikarya</taxon>
        <taxon>Ascomycota</taxon>
        <taxon>Pezizomycotina</taxon>
        <taxon>Sordariomycetes</taxon>
        <taxon>Sordariomycetidae</taxon>
        <taxon>Magnaporthales</taxon>
        <taxon>Pyriculariaceae</taxon>
        <taxon>Pyricularia</taxon>
    </lineage>
</organism>
<dbReference type="EMBL" id="JH793818">
    <property type="protein sequence ID" value="ELQ43699.1"/>
    <property type="molecule type" value="Genomic_DNA"/>
</dbReference>
<accession>A0AA97PQZ3</accession>
<reference evidence="1" key="1">
    <citation type="journal article" date="2012" name="PLoS Genet.">
        <title>Comparative analysis of the genomes of two field isolates of the rice blast fungus Magnaporthe oryzae.</title>
        <authorList>
            <person name="Xue M."/>
            <person name="Yang J."/>
            <person name="Li Z."/>
            <person name="Hu S."/>
            <person name="Yao N."/>
            <person name="Dean R.A."/>
            <person name="Zhao W."/>
            <person name="Shen M."/>
            <person name="Zhang H."/>
            <person name="Li C."/>
            <person name="Liu L."/>
            <person name="Cao L."/>
            <person name="Xu X."/>
            <person name="Xing Y."/>
            <person name="Hsiang T."/>
            <person name="Zhang Z."/>
            <person name="Xu J.R."/>
            <person name="Peng Y.L."/>
        </authorList>
    </citation>
    <scope>NUCLEOTIDE SEQUENCE</scope>
    <source>
        <strain evidence="1">Y34</strain>
    </source>
</reference>
<evidence type="ECO:0000313" key="1">
    <source>
        <dbReference type="EMBL" id="ELQ43699.1"/>
    </source>
</evidence>
<sequence>MLLPHHVLGGAVQKRNAGRRSKLENRGISRVVLSNPAIILIEIDGSTTGFLGIISMAAFEAFLCSP</sequence>
<dbReference type="Proteomes" id="UP000011086">
    <property type="component" value="Unassembled WGS sequence"/>
</dbReference>
<name>A0AA97PQZ3_PYRO3</name>
<dbReference type="AlphaFoldDB" id="A0AA97PQZ3"/>
<gene>
    <name evidence="1" type="ORF">OOU_Y34scaffold00140g108</name>
</gene>